<sequence length="37" mass="4365">MGTLKWEVCSILERDSSGHKRWARKKRKKNLSIVLPL</sequence>
<gene>
    <name evidence="1" type="ORF">SLEP1_g55298</name>
</gene>
<protein>
    <submittedName>
        <fullName evidence="1">Uncharacterized protein</fullName>
    </submittedName>
</protein>
<dbReference type="Proteomes" id="UP001054252">
    <property type="component" value="Unassembled WGS sequence"/>
</dbReference>
<keyword evidence="2" id="KW-1185">Reference proteome</keyword>
<dbReference type="AlphaFoldDB" id="A0AAV5MEY3"/>
<name>A0AAV5MEY3_9ROSI</name>
<proteinExistence type="predicted"/>
<reference evidence="1 2" key="1">
    <citation type="journal article" date="2021" name="Commun. Biol.">
        <title>The genome of Shorea leprosula (Dipterocarpaceae) highlights the ecological relevance of drought in aseasonal tropical rainforests.</title>
        <authorList>
            <person name="Ng K.K.S."/>
            <person name="Kobayashi M.J."/>
            <person name="Fawcett J.A."/>
            <person name="Hatakeyama M."/>
            <person name="Paape T."/>
            <person name="Ng C.H."/>
            <person name="Ang C.C."/>
            <person name="Tnah L.H."/>
            <person name="Lee C.T."/>
            <person name="Nishiyama T."/>
            <person name="Sese J."/>
            <person name="O'Brien M.J."/>
            <person name="Copetti D."/>
            <person name="Mohd Noor M.I."/>
            <person name="Ong R.C."/>
            <person name="Putra M."/>
            <person name="Sireger I.Z."/>
            <person name="Indrioko S."/>
            <person name="Kosugi Y."/>
            <person name="Izuno A."/>
            <person name="Isagi Y."/>
            <person name="Lee S.L."/>
            <person name="Shimizu K.K."/>
        </authorList>
    </citation>
    <scope>NUCLEOTIDE SEQUENCE [LARGE SCALE GENOMIC DNA]</scope>
    <source>
        <strain evidence="1">214</strain>
    </source>
</reference>
<accession>A0AAV5MEY3</accession>
<evidence type="ECO:0000313" key="2">
    <source>
        <dbReference type="Proteomes" id="UP001054252"/>
    </source>
</evidence>
<organism evidence="1 2">
    <name type="scientific">Rubroshorea leprosula</name>
    <dbReference type="NCBI Taxonomy" id="152421"/>
    <lineage>
        <taxon>Eukaryota</taxon>
        <taxon>Viridiplantae</taxon>
        <taxon>Streptophyta</taxon>
        <taxon>Embryophyta</taxon>
        <taxon>Tracheophyta</taxon>
        <taxon>Spermatophyta</taxon>
        <taxon>Magnoliopsida</taxon>
        <taxon>eudicotyledons</taxon>
        <taxon>Gunneridae</taxon>
        <taxon>Pentapetalae</taxon>
        <taxon>rosids</taxon>
        <taxon>malvids</taxon>
        <taxon>Malvales</taxon>
        <taxon>Dipterocarpaceae</taxon>
        <taxon>Rubroshorea</taxon>
    </lineage>
</organism>
<evidence type="ECO:0000313" key="1">
    <source>
        <dbReference type="EMBL" id="GKV48488.1"/>
    </source>
</evidence>
<dbReference type="EMBL" id="BPVZ01000258">
    <property type="protein sequence ID" value="GKV48488.1"/>
    <property type="molecule type" value="Genomic_DNA"/>
</dbReference>
<comment type="caution">
    <text evidence="1">The sequence shown here is derived from an EMBL/GenBank/DDBJ whole genome shotgun (WGS) entry which is preliminary data.</text>
</comment>